<sequence length="164" mass="19459">MGGKQSWFWELVKVFRNIAIQVMSKLDVLDEIMRMSGEQRAFIRWMPITSGEEEEELVVTAILPRIAKDGYQQPASCGGDIAPNSERWIPTAFALIEWRRRTLPRIAKDGYQQPLNEEEEEEEWIPTAFELIEWRRRILRRRRIAKDGYQQEELVLESSFRVFE</sequence>
<comment type="caution">
    <text evidence="1">The sequence shown here is derived from an EMBL/GenBank/DDBJ whole genome shotgun (WGS) entry which is preliminary data.</text>
</comment>
<evidence type="ECO:0000313" key="2">
    <source>
        <dbReference type="Proteomes" id="UP000796880"/>
    </source>
</evidence>
<dbReference type="Proteomes" id="UP000796880">
    <property type="component" value="Unassembled WGS sequence"/>
</dbReference>
<organism evidence="1 2">
    <name type="scientific">Rhamnella rubrinervis</name>
    <dbReference type="NCBI Taxonomy" id="2594499"/>
    <lineage>
        <taxon>Eukaryota</taxon>
        <taxon>Viridiplantae</taxon>
        <taxon>Streptophyta</taxon>
        <taxon>Embryophyta</taxon>
        <taxon>Tracheophyta</taxon>
        <taxon>Spermatophyta</taxon>
        <taxon>Magnoliopsida</taxon>
        <taxon>eudicotyledons</taxon>
        <taxon>Gunneridae</taxon>
        <taxon>Pentapetalae</taxon>
        <taxon>rosids</taxon>
        <taxon>fabids</taxon>
        <taxon>Rosales</taxon>
        <taxon>Rhamnaceae</taxon>
        <taxon>rhamnoid group</taxon>
        <taxon>Rhamneae</taxon>
        <taxon>Rhamnella</taxon>
    </lineage>
</organism>
<reference evidence="1" key="1">
    <citation type="submission" date="2020-03" db="EMBL/GenBank/DDBJ databases">
        <title>A high-quality chromosome-level genome assembly of a woody plant with both climbing and erect habits, Rhamnella rubrinervis.</title>
        <authorList>
            <person name="Lu Z."/>
            <person name="Yang Y."/>
            <person name="Zhu X."/>
            <person name="Sun Y."/>
        </authorList>
    </citation>
    <scope>NUCLEOTIDE SEQUENCE</scope>
    <source>
        <strain evidence="1">BYM</strain>
        <tissue evidence="1">Leaf</tissue>
    </source>
</reference>
<protein>
    <submittedName>
        <fullName evidence="1">Uncharacterized protein</fullName>
    </submittedName>
</protein>
<name>A0A8K0GM40_9ROSA</name>
<dbReference type="AlphaFoldDB" id="A0A8K0GM40"/>
<gene>
    <name evidence="1" type="ORF">FNV43_RR25350</name>
</gene>
<evidence type="ECO:0000313" key="1">
    <source>
        <dbReference type="EMBL" id="KAF3434247.1"/>
    </source>
</evidence>
<proteinExistence type="predicted"/>
<accession>A0A8K0GM40</accession>
<keyword evidence="2" id="KW-1185">Reference proteome</keyword>
<dbReference type="EMBL" id="VOIH02000011">
    <property type="protein sequence ID" value="KAF3434247.1"/>
    <property type="molecule type" value="Genomic_DNA"/>
</dbReference>